<proteinExistence type="predicted"/>
<name>A0AAV9CBU9_ACOCL</name>
<dbReference type="Pfam" id="PF14144">
    <property type="entry name" value="DOG1"/>
    <property type="match status" value="1"/>
</dbReference>
<organism evidence="2 3">
    <name type="scientific">Acorus calamus</name>
    <name type="common">Sweet flag</name>
    <dbReference type="NCBI Taxonomy" id="4465"/>
    <lineage>
        <taxon>Eukaryota</taxon>
        <taxon>Viridiplantae</taxon>
        <taxon>Streptophyta</taxon>
        <taxon>Embryophyta</taxon>
        <taxon>Tracheophyta</taxon>
        <taxon>Spermatophyta</taxon>
        <taxon>Magnoliopsida</taxon>
        <taxon>Liliopsida</taxon>
        <taxon>Acoraceae</taxon>
        <taxon>Acorus</taxon>
    </lineage>
</organism>
<protein>
    <submittedName>
        <fullName evidence="2">Transcription factor TGA5</fullName>
    </submittedName>
</protein>
<dbReference type="GO" id="GO:0006351">
    <property type="term" value="P:DNA-templated transcription"/>
    <property type="evidence" value="ECO:0007669"/>
    <property type="project" value="InterPro"/>
</dbReference>
<evidence type="ECO:0000313" key="3">
    <source>
        <dbReference type="Proteomes" id="UP001180020"/>
    </source>
</evidence>
<dbReference type="AlphaFoldDB" id="A0AAV9CBU9"/>
<reference evidence="2" key="1">
    <citation type="journal article" date="2023" name="Nat. Commun.">
        <title>Diploid and tetraploid genomes of Acorus and the evolution of monocots.</title>
        <authorList>
            <person name="Ma L."/>
            <person name="Liu K.W."/>
            <person name="Li Z."/>
            <person name="Hsiao Y.Y."/>
            <person name="Qi Y."/>
            <person name="Fu T."/>
            <person name="Tang G.D."/>
            <person name="Zhang D."/>
            <person name="Sun W.H."/>
            <person name="Liu D.K."/>
            <person name="Li Y."/>
            <person name="Chen G.Z."/>
            <person name="Liu X.D."/>
            <person name="Liao X.Y."/>
            <person name="Jiang Y.T."/>
            <person name="Yu X."/>
            <person name="Hao Y."/>
            <person name="Huang J."/>
            <person name="Zhao X.W."/>
            <person name="Ke S."/>
            <person name="Chen Y.Y."/>
            <person name="Wu W.L."/>
            <person name="Hsu J.L."/>
            <person name="Lin Y.F."/>
            <person name="Huang M.D."/>
            <person name="Li C.Y."/>
            <person name="Huang L."/>
            <person name="Wang Z.W."/>
            <person name="Zhao X."/>
            <person name="Zhong W.Y."/>
            <person name="Peng D.H."/>
            <person name="Ahmad S."/>
            <person name="Lan S."/>
            <person name="Zhang J.S."/>
            <person name="Tsai W.C."/>
            <person name="Van de Peer Y."/>
            <person name="Liu Z.J."/>
        </authorList>
    </citation>
    <scope>NUCLEOTIDE SEQUENCE</scope>
    <source>
        <strain evidence="2">CP</strain>
    </source>
</reference>
<comment type="caution">
    <text evidence="2">The sequence shown here is derived from an EMBL/GenBank/DDBJ whole genome shotgun (WGS) entry which is preliminary data.</text>
</comment>
<dbReference type="Proteomes" id="UP001180020">
    <property type="component" value="Unassembled WGS sequence"/>
</dbReference>
<dbReference type="PANTHER" id="PTHR46354">
    <property type="entry name" value="DOG1 DOMAIN-CONTAINING PROTEIN"/>
    <property type="match status" value="1"/>
</dbReference>
<gene>
    <name evidence="2" type="primary">TGA5</name>
    <name evidence="2" type="ORF">QJS10_CPB20g01541</name>
</gene>
<dbReference type="InterPro" id="IPR051886">
    <property type="entry name" value="Seed_Dev/Stress_Resp_Reg"/>
</dbReference>
<evidence type="ECO:0000313" key="2">
    <source>
        <dbReference type="EMBL" id="KAK1286341.1"/>
    </source>
</evidence>
<dbReference type="InterPro" id="IPR025422">
    <property type="entry name" value="TGA_domain"/>
</dbReference>
<sequence>MSFESFFQGWLDRQEELLDELLSAPREGEEHKLRELIEKALTHYGAYYREKSLMASRDVLLVFSPRWFTACERTFLWIAGWKPGMAFRLVRSNVEGLTDEQSEAIGRLREGTAEREEELAAEMTMVQEASVLGINLGPRRWRRNGFALRDGEAVETAAEAMEVVTGRMESLLSLADSLRKKTVMDLVGVLEPLQAIDLFAAATQLHIHLRRWGLQRESGTA</sequence>
<dbReference type="GO" id="GO:0043565">
    <property type="term" value="F:sequence-specific DNA binding"/>
    <property type="evidence" value="ECO:0007669"/>
    <property type="project" value="InterPro"/>
</dbReference>
<accession>A0AAV9CBU9</accession>
<dbReference type="EMBL" id="JAUJYO010000020">
    <property type="protein sequence ID" value="KAK1286341.1"/>
    <property type="molecule type" value="Genomic_DNA"/>
</dbReference>
<reference evidence="2" key="2">
    <citation type="submission" date="2023-06" db="EMBL/GenBank/DDBJ databases">
        <authorList>
            <person name="Ma L."/>
            <person name="Liu K.-W."/>
            <person name="Li Z."/>
            <person name="Hsiao Y.-Y."/>
            <person name="Qi Y."/>
            <person name="Fu T."/>
            <person name="Tang G."/>
            <person name="Zhang D."/>
            <person name="Sun W.-H."/>
            <person name="Liu D.-K."/>
            <person name="Li Y."/>
            <person name="Chen G.-Z."/>
            <person name="Liu X.-D."/>
            <person name="Liao X.-Y."/>
            <person name="Jiang Y.-T."/>
            <person name="Yu X."/>
            <person name="Hao Y."/>
            <person name="Huang J."/>
            <person name="Zhao X.-W."/>
            <person name="Ke S."/>
            <person name="Chen Y.-Y."/>
            <person name="Wu W.-L."/>
            <person name="Hsu J.-L."/>
            <person name="Lin Y.-F."/>
            <person name="Huang M.-D."/>
            <person name="Li C.-Y."/>
            <person name="Huang L."/>
            <person name="Wang Z.-W."/>
            <person name="Zhao X."/>
            <person name="Zhong W.-Y."/>
            <person name="Peng D.-H."/>
            <person name="Ahmad S."/>
            <person name="Lan S."/>
            <person name="Zhang J.-S."/>
            <person name="Tsai W.-C."/>
            <person name="Van De Peer Y."/>
            <person name="Liu Z.-J."/>
        </authorList>
    </citation>
    <scope>NUCLEOTIDE SEQUENCE</scope>
    <source>
        <strain evidence="2">CP</strain>
        <tissue evidence="2">Leaves</tissue>
    </source>
</reference>
<dbReference type="PROSITE" id="PS51806">
    <property type="entry name" value="DOG1"/>
    <property type="match status" value="1"/>
</dbReference>
<evidence type="ECO:0000259" key="1">
    <source>
        <dbReference type="PROSITE" id="PS51806"/>
    </source>
</evidence>
<feature type="domain" description="DOG1" evidence="1">
    <location>
        <begin position="1"/>
        <end position="219"/>
    </location>
</feature>
<dbReference type="PANTHER" id="PTHR46354:SF13">
    <property type="entry name" value="PROTEIN DOG1-LIKE 4"/>
    <property type="match status" value="1"/>
</dbReference>
<keyword evidence="3" id="KW-1185">Reference proteome</keyword>